<dbReference type="EMBL" id="CAXLJL010000600">
    <property type="protein sequence ID" value="CAL5139183.1"/>
    <property type="molecule type" value="Genomic_DNA"/>
</dbReference>
<feature type="domain" description="Myb/SANT-like DNA-binding" evidence="2">
    <location>
        <begin position="28"/>
        <end position="87"/>
    </location>
</feature>
<proteinExistence type="predicted"/>
<accession>A0AAV2TWB9</accession>
<sequence length="338" mass="37568">MSAPASAPIIESAQSKKTSENMPHRVPFSKSESEMLLELMRRSSWMIYGVNKPSQFLDKTVWMQISTSLQACGLPKRTWQELRTKGKELMERNYNEQETLDPIVFNPDLYPKDSLSSTLQHPGAPPQLTTTTPAMGSIYPGVYGPMVLPFQPGPRLDPFLQAPPPAPLLENMLSPRLTSMPMSSSTGQPATSFGFTVTPPTEPYVLRVCSAPEGTQMSYQPSFPTQPGHPVNLPHVPVSVSSLNCYGPAVELQSSLSSPIMSGGAQDVWQRNRSTLHPTHAKNQPAFSSYKVRKNATVSVPSSAMREVEFEQKMRIYSLKSEILQLKRRYWLKKLSSV</sequence>
<evidence type="ECO:0000259" key="2">
    <source>
        <dbReference type="Pfam" id="PF13873"/>
    </source>
</evidence>
<protein>
    <recommendedName>
        <fullName evidence="2">Myb/SANT-like DNA-binding domain-containing protein</fullName>
    </recommendedName>
</protein>
<organism evidence="3 4">
    <name type="scientific">Calicophoron daubneyi</name>
    <name type="common">Rumen fluke</name>
    <name type="synonym">Paramphistomum daubneyi</name>
    <dbReference type="NCBI Taxonomy" id="300641"/>
    <lineage>
        <taxon>Eukaryota</taxon>
        <taxon>Metazoa</taxon>
        <taxon>Spiralia</taxon>
        <taxon>Lophotrochozoa</taxon>
        <taxon>Platyhelminthes</taxon>
        <taxon>Trematoda</taxon>
        <taxon>Digenea</taxon>
        <taxon>Plagiorchiida</taxon>
        <taxon>Pronocephalata</taxon>
        <taxon>Paramphistomoidea</taxon>
        <taxon>Paramphistomidae</taxon>
        <taxon>Calicophoron</taxon>
    </lineage>
</organism>
<feature type="region of interest" description="Disordered" evidence="1">
    <location>
        <begin position="1"/>
        <end position="26"/>
    </location>
</feature>
<evidence type="ECO:0000313" key="3">
    <source>
        <dbReference type="EMBL" id="CAL5139183.1"/>
    </source>
</evidence>
<evidence type="ECO:0000313" key="4">
    <source>
        <dbReference type="Proteomes" id="UP001497525"/>
    </source>
</evidence>
<name>A0AAV2TWB9_CALDB</name>
<gene>
    <name evidence="3" type="ORF">CDAUBV1_LOCUS14220</name>
</gene>
<comment type="caution">
    <text evidence="3">The sequence shown here is derived from an EMBL/GenBank/DDBJ whole genome shotgun (WGS) entry which is preliminary data.</text>
</comment>
<dbReference type="InterPro" id="IPR028002">
    <property type="entry name" value="Myb_DNA-bind_5"/>
</dbReference>
<dbReference type="Proteomes" id="UP001497525">
    <property type="component" value="Unassembled WGS sequence"/>
</dbReference>
<dbReference type="Pfam" id="PF13873">
    <property type="entry name" value="Myb_DNA-bind_5"/>
    <property type="match status" value="1"/>
</dbReference>
<reference evidence="3" key="1">
    <citation type="submission" date="2024-06" db="EMBL/GenBank/DDBJ databases">
        <authorList>
            <person name="Liu X."/>
            <person name="Lenzi L."/>
            <person name="Haldenby T S."/>
            <person name="Uol C."/>
        </authorList>
    </citation>
    <scope>NUCLEOTIDE SEQUENCE</scope>
</reference>
<evidence type="ECO:0000256" key="1">
    <source>
        <dbReference type="SAM" id="MobiDB-lite"/>
    </source>
</evidence>
<feature type="compositionally biased region" description="Low complexity" evidence="1">
    <location>
        <begin position="1"/>
        <end position="15"/>
    </location>
</feature>
<dbReference type="AlphaFoldDB" id="A0AAV2TWB9"/>